<reference evidence="1" key="2">
    <citation type="submission" date="2021-02" db="EMBL/GenBank/DDBJ databases">
        <authorList>
            <person name="Kimball J.A."/>
            <person name="Haas M.W."/>
            <person name="Macchietto M."/>
            <person name="Kono T."/>
            <person name="Duquette J."/>
            <person name="Shao M."/>
        </authorList>
    </citation>
    <scope>NUCLEOTIDE SEQUENCE</scope>
    <source>
        <tissue evidence="1">Fresh leaf tissue</tissue>
    </source>
</reference>
<dbReference type="Proteomes" id="UP000729402">
    <property type="component" value="Unassembled WGS sequence"/>
</dbReference>
<proteinExistence type="predicted"/>
<keyword evidence="2" id="KW-1185">Reference proteome</keyword>
<dbReference type="AlphaFoldDB" id="A0A8J5SPV3"/>
<reference evidence="1" key="1">
    <citation type="journal article" date="2021" name="bioRxiv">
        <title>Whole Genome Assembly and Annotation of Northern Wild Rice, Zizania palustris L., Supports a Whole Genome Duplication in the Zizania Genus.</title>
        <authorList>
            <person name="Haas M."/>
            <person name="Kono T."/>
            <person name="Macchietto M."/>
            <person name="Millas R."/>
            <person name="McGilp L."/>
            <person name="Shao M."/>
            <person name="Duquette J."/>
            <person name="Hirsch C.N."/>
            <person name="Kimball J."/>
        </authorList>
    </citation>
    <scope>NUCLEOTIDE SEQUENCE</scope>
    <source>
        <tissue evidence="1">Fresh leaf tissue</tissue>
    </source>
</reference>
<accession>A0A8J5SPV3</accession>
<dbReference type="EMBL" id="JAAALK010000285">
    <property type="protein sequence ID" value="KAG8066698.1"/>
    <property type="molecule type" value="Genomic_DNA"/>
</dbReference>
<evidence type="ECO:0000313" key="1">
    <source>
        <dbReference type="EMBL" id="KAG8066698.1"/>
    </source>
</evidence>
<name>A0A8J5SPV3_ZIZPA</name>
<gene>
    <name evidence="1" type="ORF">GUJ93_ZPchr0004g40447</name>
</gene>
<protein>
    <submittedName>
        <fullName evidence="1">Uncharacterized protein</fullName>
    </submittedName>
</protein>
<organism evidence="1 2">
    <name type="scientific">Zizania palustris</name>
    <name type="common">Northern wild rice</name>
    <dbReference type="NCBI Taxonomy" id="103762"/>
    <lineage>
        <taxon>Eukaryota</taxon>
        <taxon>Viridiplantae</taxon>
        <taxon>Streptophyta</taxon>
        <taxon>Embryophyta</taxon>
        <taxon>Tracheophyta</taxon>
        <taxon>Spermatophyta</taxon>
        <taxon>Magnoliopsida</taxon>
        <taxon>Liliopsida</taxon>
        <taxon>Poales</taxon>
        <taxon>Poaceae</taxon>
        <taxon>BOP clade</taxon>
        <taxon>Oryzoideae</taxon>
        <taxon>Oryzeae</taxon>
        <taxon>Zizaniinae</taxon>
        <taxon>Zizania</taxon>
    </lineage>
</organism>
<evidence type="ECO:0000313" key="2">
    <source>
        <dbReference type="Proteomes" id="UP000729402"/>
    </source>
</evidence>
<comment type="caution">
    <text evidence="1">The sequence shown here is derived from an EMBL/GenBank/DDBJ whole genome shotgun (WGS) entry which is preliminary data.</text>
</comment>
<sequence>MDCRVGCVAWNSGRPGRCGAGKRTEKEGMLSAEEFWCSVCSVALDQSMAAAVLATLLPIYVGEILQQQQDGSSPLDFTFLNCNSVCNEFKYRIMCLLALATIWFFRSWTPMGVLMKQTGRIQLREFVKNPSVACNNNPNPSRSYIHGWPFIQKDKTTGKLLALGFQF</sequence>